<dbReference type="Gene3D" id="3.90.78.10">
    <property type="entry name" value="UDP-N-acetylenolpyruvoylglucosamine reductase, C-terminal domain"/>
    <property type="match status" value="1"/>
</dbReference>
<dbReference type="InterPro" id="IPR003170">
    <property type="entry name" value="MurB"/>
</dbReference>
<dbReference type="InterPro" id="IPR011601">
    <property type="entry name" value="MurB_C"/>
</dbReference>
<dbReference type="InterPro" id="IPR036635">
    <property type="entry name" value="MurB_C_sf"/>
</dbReference>
<reference evidence="22 23" key="1">
    <citation type="journal article" date="2014" name="Genome Announc.">
        <title>Genome Sequence of Gammaproteobacterial Pseudohaliea rubra Type Strain DSM 19751, Isolated from Coastal Seawater of the Mediterranean Sea.</title>
        <authorList>
            <person name="Spring S."/>
            <person name="Fiebig A."/>
            <person name="Riedel T."/>
            <person name="Goker M."/>
            <person name="Klenk H.P."/>
        </authorList>
    </citation>
    <scope>NUCLEOTIDE SEQUENCE [LARGE SCALE GENOMIC DNA]</scope>
    <source>
        <strain evidence="22 23">DSM 19751</strain>
    </source>
</reference>
<dbReference type="GO" id="GO:0071555">
    <property type="term" value="P:cell wall organization"/>
    <property type="evidence" value="ECO:0007669"/>
    <property type="project" value="UniProtKB-KW"/>
</dbReference>
<dbReference type="SUPFAM" id="SSF56194">
    <property type="entry name" value="Uridine diphospho-N-Acetylenolpyruvylglucosamine reductase, MurB, C-terminal domain"/>
    <property type="match status" value="1"/>
</dbReference>
<dbReference type="UniPathway" id="UPA00219"/>
<dbReference type="HOGENOM" id="CLU_035304_0_0_6"/>
<dbReference type="HAMAP" id="MF_00037">
    <property type="entry name" value="MurB"/>
    <property type="match status" value="1"/>
</dbReference>
<accession>A0A095VQE8</accession>
<evidence type="ECO:0000259" key="21">
    <source>
        <dbReference type="PROSITE" id="PS51387"/>
    </source>
</evidence>
<dbReference type="EMBL" id="AUVB01000057">
    <property type="protein sequence ID" value="KGE03353.1"/>
    <property type="molecule type" value="Genomic_DNA"/>
</dbReference>
<keyword evidence="15 20" id="KW-0560">Oxidoreductase</keyword>
<evidence type="ECO:0000256" key="10">
    <source>
        <dbReference type="ARBA" id="ARBA00022630"/>
    </source>
</evidence>
<keyword evidence="11 20" id="KW-0274">FAD</keyword>
<evidence type="ECO:0000313" key="23">
    <source>
        <dbReference type="Proteomes" id="UP000029640"/>
    </source>
</evidence>
<name>A0A095VQE8_9GAMM</name>
<comment type="subcellular location">
    <subcellularLocation>
        <location evidence="3 20">Cytoplasm</location>
    </subcellularLocation>
</comment>
<dbReference type="NCBIfam" id="TIGR00179">
    <property type="entry name" value="murB"/>
    <property type="match status" value="1"/>
</dbReference>
<dbReference type="eggNOG" id="COG0812">
    <property type="taxonomic scope" value="Bacteria"/>
</dbReference>
<keyword evidence="23" id="KW-1185">Reference proteome</keyword>
<keyword evidence="14 20" id="KW-0573">Peptidoglycan synthesis</keyword>
<keyword evidence="17 20" id="KW-0961">Cell wall biogenesis/degradation</keyword>
<dbReference type="OrthoDB" id="9804753at2"/>
<feature type="active site" evidence="20">
    <location>
        <position position="163"/>
    </location>
</feature>
<keyword evidence="8 20" id="KW-0963">Cytoplasm</keyword>
<dbReference type="InterPro" id="IPR016166">
    <property type="entry name" value="FAD-bd_PCMH"/>
</dbReference>
<dbReference type="GO" id="GO:0051301">
    <property type="term" value="P:cell division"/>
    <property type="evidence" value="ECO:0007669"/>
    <property type="project" value="UniProtKB-KW"/>
</dbReference>
<evidence type="ECO:0000256" key="2">
    <source>
        <dbReference type="ARBA" id="ARBA00003921"/>
    </source>
</evidence>
<evidence type="ECO:0000256" key="12">
    <source>
        <dbReference type="ARBA" id="ARBA00022857"/>
    </source>
</evidence>
<dbReference type="InterPro" id="IPR006094">
    <property type="entry name" value="Oxid_FAD_bind_N"/>
</dbReference>
<dbReference type="PANTHER" id="PTHR21071">
    <property type="entry name" value="UDP-N-ACETYLENOLPYRUVOYLGLUCOSAMINE REDUCTASE"/>
    <property type="match status" value="1"/>
</dbReference>
<organism evidence="22 23">
    <name type="scientific">Pseudohaliea rubra DSM 19751</name>
    <dbReference type="NCBI Taxonomy" id="1265313"/>
    <lineage>
        <taxon>Bacteria</taxon>
        <taxon>Pseudomonadati</taxon>
        <taxon>Pseudomonadota</taxon>
        <taxon>Gammaproteobacteria</taxon>
        <taxon>Cellvibrionales</taxon>
        <taxon>Halieaceae</taxon>
        <taxon>Pseudohaliea</taxon>
    </lineage>
</organism>
<dbReference type="PROSITE" id="PS51387">
    <property type="entry name" value="FAD_PCMH"/>
    <property type="match status" value="1"/>
</dbReference>
<dbReference type="GO" id="GO:0008762">
    <property type="term" value="F:UDP-N-acetylmuramate dehydrogenase activity"/>
    <property type="evidence" value="ECO:0007669"/>
    <property type="project" value="UniProtKB-UniRule"/>
</dbReference>
<evidence type="ECO:0000256" key="14">
    <source>
        <dbReference type="ARBA" id="ARBA00022984"/>
    </source>
</evidence>
<keyword evidence="12 20" id="KW-0521">NADP</keyword>
<evidence type="ECO:0000256" key="8">
    <source>
        <dbReference type="ARBA" id="ARBA00022490"/>
    </source>
</evidence>
<dbReference type="AlphaFoldDB" id="A0A095VQE8"/>
<dbReference type="GO" id="GO:0071949">
    <property type="term" value="F:FAD binding"/>
    <property type="evidence" value="ECO:0007669"/>
    <property type="project" value="InterPro"/>
</dbReference>
<dbReference type="NCBIfam" id="NF000755">
    <property type="entry name" value="PRK00046.1"/>
    <property type="match status" value="1"/>
</dbReference>
<comment type="cofactor">
    <cofactor evidence="1 20">
        <name>FAD</name>
        <dbReference type="ChEBI" id="CHEBI:57692"/>
    </cofactor>
</comment>
<evidence type="ECO:0000256" key="4">
    <source>
        <dbReference type="ARBA" id="ARBA00004752"/>
    </source>
</evidence>
<evidence type="ECO:0000256" key="1">
    <source>
        <dbReference type="ARBA" id="ARBA00001974"/>
    </source>
</evidence>
<dbReference type="RefSeq" id="WP_035517272.1">
    <property type="nucleotide sequence ID" value="NZ_KN234777.1"/>
</dbReference>
<dbReference type="Pfam" id="PF01565">
    <property type="entry name" value="FAD_binding_4"/>
    <property type="match status" value="1"/>
</dbReference>
<evidence type="ECO:0000256" key="15">
    <source>
        <dbReference type="ARBA" id="ARBA00023002"/>
    </source>
</evidence>
<dbReference type="STRING" id="1265313.HRUBRA_02039"/>
<gene>
    <name evidence="20" type="primary">murB</name>
    <name evidence="22" type="ORF">HRUBRA_02039</name>
</gene>
<protein>
    <recommendedName>
        <fullName evidence="7 20">UDP-N-acetylenolpyruvoylglucosamine reductase</fullName>
        <ecNumber evidence="6 20">1.3.1.98</ecNumber>
    </recommendedName>
    <alternativeName>
        <fullName evidence="18 20">UDP-N-acetylmuramate dehydrogenase</fullName>
    </alternativeName>
</protein>
<dbReference type="PATRIC" id="fig|1265313.6.peg.2011"/>
<dbReference type="InterPro" id="IPR016169">
    <property type="entry name" value="FAD-bd_PCMH_sub2"/>
</dbReference>
<dbReference type="EC" id="1.3.1.98" evidence="6 20"/>
<dbReference type="Gene3D" id="3.30.43.10">
    <property type="entry name" value="Uridine Diphospho-n-acetylenolpyruvylglucosamine Reductase, domain 2"/>
    <property type="match status" value="1"/>
</dbReference>
<comment type="caution">
    <text evidence="22">The sequence shown here is derived from an EMBL/GenBank/DDBJ whole genome shotgun (WGS) entry which is preliminary data.</text>
</comment>
<evidence type="ECO:0000256" key="17">
    <source>
        <dbReference type="ARBA" id="ARBA00023316"/>
    </source>
</evidence>
<dbReference type="GO" id="GO:0005829">
    <property type="term" value="C:cytosol"/>
    <property type="evidence" value="ECO:0007669"/>
    <property type="project" value="TreeGrafter"/>
</dbReference>
<evidence type="ECO:0000313" key="22">
    <source>
        <dbReference type="EMBL" id="KGE03353.1"/>
    </source>
</evidence>
<feature type="active site" evidence="20">
    <location>
        <position position="330"/>
    </location>
</feature>
<dbReference type="Gene3D" id="3.30.465.10">
    <property type="match status" value="1"/>
</dbReference>
<evidence type="ECO:0000256" key="20">
    <source>
        <dbReference type="HAMAP-Rule" id="MF_00037"/>
    </source>
</evidence>
<dbReference type="GO" id="GO:0008360">
    <property type="term" value="P:regulation of cell shape"/>
    <property type="evidence" value="ECO:0007669"/>
    <property type="project" value="UniProtKB-KW"/>
</dbReference>
<evidence type="ECO:0000256" key="16">
    <source>
        <dbReference type="ARBA" id="ARBA00023306"/>
    </source>
</evidence>
<evidence type="ECO:0000256" key="9">
    <source>
        <dbReference type="ARBA" id="ARBA00022618"/>
    </source>
</evidence>
<proteinExistence type="inferred from homology"/>
<keyword evidence="9 20" id="KW-0132">Cell division</keyword>
<dbReference type="Pfam" id="PF02873">
    <property type="entry name" value="MurB_C"/>
    <property type="match status" value="1"/>
</dbReference>
<evidence type="ECO:0000256" key="19">
    <source>
        <dbReference type="ARBA" id="ARBA00048914"/>
    </source>
</evidence>
<sequence>MSGAAEDLTALTTLRLPARATARRDAADLPALREALLFARESGLPVIVLGAGSNVVFAGDVEALVLRYTATGREVLAEDAESVTLRVAAGEGWHALVRWCLAQGYYGLENLALIPGTVGAAPIQNIGAYGVELAPFVETVHAVCIEDGRELALHRAACDFGYRDSVFKGRLRDAVIITAVDIRLRRTAAPVITYPALREALAASTAPPDPRAVFDAVVALRQARLPDPAITPNAGSFFKNPVVDTATAEALARRYPSMPQFVTDGGRKLAAGWLIEHCGWRGVAGDGVAVHPGHALVLVNRDGDGLALLALAERIRTSVAETFGCQLEIEPRVYGAAP</sequence>
<evidence type="ECO:0000256" key="18">
    <source>
        <dbReference type="ARBA" id="ARBA00031026"/>
    </source>
</evidence>
<evidence type="ECO:0000256" key="5">
    <source>
        <dbReference type="ARBA" id="ARBA00010485"/>
    </source>
</evidence>
<dbReference type="Proteomes" id="UP000029640">
    <property type="component" value="Unassembled WGS sequence"/>
</dbReference>
<comment type="function">
    <text evidence="2 20">Cell wall formation.</text>
</comment>
<feature type="domain" description="FAD-binding PCMH-type" evidence="21">
    <location>
        <begin position="14"/>
        <end position="187"/>
    </location>
</feature>
<comment type="pathway">
    <text evidence="4 20">Cell wall biogenesis; peptidoglycan biosynthesis.</text>
</comment>
<feature type="active site" description="Proton donor" evidence="20">
    <location>
        <position position="236"/>
    </location>
</feature>
<keyword evidence="13 20" id="KW-0133">Cell shape</keyword>
<dbReference type="GO" id="GO:0009252">
    <property type="term" value="P:peptidoglycan biosynthetic process"/>
    <property type="evidence" value="ECO:0007669"/>
    <property type="project" value="UniProtKB-UniRule"/>
</dbReference>
<keyword evidence="10 20" id="KW-0285">Flavoprotein</keyword>
<evidence type="ECO:0000256" key="3">
    <source>
        <dbReference type="ARBA" id="ARBA00004496"/>
    </source>
</evidence>
<keyword evidence="16 20" id="KW-0131">Cell cycle</keyword>
<evidence type="ECO:0000256" key="6">
    <source>
        <dbReference type="ARBA" id="ARBA00012518"/>
    </source>
</evidence>
<dbReference type="PANTHER" id="PTHR21071:SF4">
    <property type="entry name" value="UDP-N-ACETYLENOLPYRUVOYLGLUCOSAMINE REDUCTASE"/>
    <property type="match status" value="1"/>
</dbReference>
<comment type="similarity">
    <text evidence="5 20">Belongs to the MurB family.</text>
</comment>
<comment type="catalytic activity">
    <reaction evidence="19 20">
        <text>UDP-N-acetyl-alpha-D-muramate + NADP(+) = UDP-N-acetyl-3-O-(1-carboxyvinyl)-alpha-D-glucosamine + NADPH + H(+)</text>
        <dbReference type="Rhea" id="RHEA:12248"/>
        <dbReference type="ChEBI" id="CHEBI:15378"/>
        <dbReference type="ChEBI" id="CHEBI:57783"/>
        <dbReference type="ChEBI" id="CHEBI:58349"/>
        <dbReference type="ChEBI" id="CHEBI:68483"/>
        <dbReference type="ChEBI" id="CHEBI:70757"/>
        <dbReference type="EC" id="1.3.1.98"/>
    </reaction>
</comment>
<evidence type="ECO:0000256" key="13">
    <source>
        <dbReference type="ARBA" id="ARBA00022960"/>
    </source>
</evidence>
<dbReference type="InterPro" id="IPR016167">
    <property type="entry name" value="FAD-bd_PCMH_sub1"/>
</dbReference>
<evidence type="ECO:0000256" key="7">
    <source>
        <dbReference type="ARBA" id="ARBA00015188"/>
    </source>
</evidence>
<evidence type="ECO:0000256" key="11">
    <source>
        <dbReference type="ARBA" id="ARBA00022827"/>
    </source>
</evidence>
<dbReference type="InterPro" id="IPR036318">
    <property type="entry name" value="FAD-bd_PCMH-like_sf"/>
</dbReference>
<dbReference type="SUPFAM" id="SSF56176">
    <property type="entry name" value="FAD-binding/transporter-associated domain-like"/>
    <property type="match status" value="1"/>
</dbReference>